<gene>
    <name evidence="1" type="ORF">S03H2_06168</name>
</gene>
<dbReference type="Gene3D" id="3.20.20.140">
    <property type="entry name" value="Metal-dependent hydrolases"/>
    <property type="match status" value="1"/>
</dbReference>
<sequence length="49" mass="5398">YAHEQVLASVGIHPRTAAEDFPDDFDEKFSTLLNKDVTVAVYEVGLDSS</sequence>
<dbReference type="InterPro" id="IPR032466">
    <property type="entry name" value="Metal_Hydrolase"/>
</dbReference>
<accession>X1GBA1</accession>
<dbReference type="SUPFAM" id="SSF51556">
    <property type="entry name" value="Metallo-dependent hydrolases"/>
    <property type="match status" value="1"/>
</dbReference>
<evidence type="ECO:0000313" key="1">
    <source>
        <dbReference type="EMBL" id="GAH30313.1"/>
    </source>
</evidence>
<name>X1GBA1_9ZZZZ</name>
<proteinExistence type="predicted"/>
<reference evidence="1" key="1">
    <citation type="journal article" date="2014" name="Front. Microbiol.">
        <title>High frequency of phylogenetically diverse reductive dehalogenase-homologous genes in deep subseafloor sedimentary metagenomes.</title>
        <authorList>
            <person name="Kawai M."/>
            <person name="Futagami T."/>
            <person name="Toyoda A."/>
            <person name="Takaki Y."/>
            <person name="Nishi S."/>
            <person name="Hori S."/>
            <person name="Arai W."/>
            <person name="Tsubouchi T."/>
            <person name="Morono Y."/>
            <person name="Uchiyama I."/>
            <person name="Ito T."/>
            <person name="Fujiyama A."/>
            <person name="Inagaki F."/>
            <person name="Takami H."/>
        </authorList>
    </citation>
    <scope>NUCLEOTIDE SEQUENCE</scope>
    <source>
        <strain evidence="1">Expedition CK06-06</strain>
    </source>
</reference>
<organism evidence="1">
    <name type="scientific">marine sediment metagenome</name>
    <dbReference type="NCBI Taxonomy" id="412755"/>
    <lineage>
        <taxon>unclassified sequences</taxon>
        <taxon>metagenomes</taxon>
        <taxon>ecological metagenomes</taxon>
    </lineage>
</organism>
<dbReference type="AlphaFoldDB" id="X1GBA1"/>
<comment type="caution">
    <text evidence="1">The sequence shown here is derived from an EMBL/GenBank/DDBJ whole genome shotgun (WGS) entry which is preliminary data.</text>
</comment>
<dbReference type="EMBL" id="BARU01002656">
    <property type="protein sequence ID" value="GAH30313.1"/>
    <property type="molecule type" value="Genomic_DNA"/>
</dbReference>
<protein>
    <submittedName>
        <fullName evidence="1">Uncharacterized protein</fullName>
    </submittedName>
</protein>
<feature type="non-terminal residue" evidence="1">
    <location>
        <position position="1"/>
    </location>
</feature>